<dbReference type="RefSeq" id="WP_199239955.1">
    <property type="nucleotide sequence ID" value="NZ_SLWM01000008.1"/>
</dbReference>
<evidence type="ECO:0000313" key="2">
    <source>
        <dbReference type="Proteomes" id="UP000295818"/>
    </source>
</evidence>
<evidence type="ECO:0000313" key="1">
    <source>
        <dbReference type="EMBL" id="TCO21068.1"/>
    </source>
</evidence>
<sequence>MSDAAPAEVPGPDPVVAGRCLDHEVVEGEGDRDVGHAVVRDHQRSVGALGIEVGQQLVDGGAGGEVGIDGRTAVEGIGREDTEVPMCV</sequence>
<organism evidence="1 2">
    <name type="scientific">Kribbella orskensis</name>
    <dbReference type="NCBI Taxonomy" id="2512216"/>
    <lineage>
        <taxon>Bacteria</taxon>
        <taxon>Bacillati</taxon>
        <taxon>Actinomycetota</taxon>
        <taxon>Actinomycetes</taxon>
        <taxon>Propionibacteriales</taxon>
        <taxon>Kribbellaceae</taxon>
        <taxon>Kribbella</taxon>
    </lineage>
</organism>
<accession>A0ABY2BIJ9</accession>
<gene>
    <name evidence="1" type="ORF">EV644_108282</name>
</gene>
<dbReference type="Proteomes" id="UP000295818">
    <property type="component" value="Unassembled WGS sequence"/>
</dbReference>
<name>A0ABY2BIJ9_9ACTN</name>
<protein>
    <submittedName>
        <fullName evidence="1">Uncharacterized protein</fullName>
    </submittedName>
</protein>
<proteinExistence type="predicted"/>
<reference evidence="1 2" key="1">
    <citation type="journal article" date="2015" name="Stand. Genomic Sci.">
        <title>Genomic Encyclopedia of Bacterial and Archaeal Type Strains, Phase III: the genomes of soil and plant-associated and newly described type strains.</title>
        <authorList>
            <person name="Whitman W.B."/>
            <person name="Woyke T."/>
            <person name="Klenk H.P."/>
            <person name="Zhou Y."/>
            <person name="Lilburn T.G."/>
            <person name="Beck B.J."/>
            <person name="De Vos P."/>
            <person name="Vandamme P."/>
            <person name="Eisen J.A."/>
            <person name="Garrity G."/>
            <person name="Hugenholtz P."/>
            <person name="Kyrpides N.C."/>
        </authorList>
    </citation>
    <scope>NUCLEOTIDE SEQUENCE [LARGE SCALE GENOMIC DNA]</scope>
    <source>
        <strain evidence="1 2">VKM Ac-2538</strain>
    </source>
</reference>
<comment type="caution">
    <text evidence="1">The sequence shown here is derived from an EMBL/GenBank/DDBJ whole genome shotgun (WGS) entry which is preliminary data.</text>
</comment>
<dbReference type="EMBL" id="SLWM01000008">
    <property type="protein sequence ID" value="TCO21068.1"/>
    <property type="molecule type" value="Genomic_DNA"/>
</dbReference>
<keyword evidence="2" id="KW-1185">Reference proteome</keyword>